<feature type="domain" description="Gcp-like" evidence="1">
    <location>
        <begin position="33"/>
        <end position="152"/>
    </location>
</feature>
<dbReference type="Pfam" id="PF00814">
    <property type="entry name" value="TsaD"/>
    <property type="match status" value="1"/>
</dbReference>
<reference evidence="3 4" key="1">
    <citation type="submission" date="2016-09" db="EMBL/GenBank/DDBJ databases">
        <title>Rhizobium oryziradicis sp. nov., isolated from the root of rice.</title>
        <authorList>
            <person name="Zhao J."/>
            <person name="Zhang X."/>
        </authorList>
    </citation>
    <scope>NUCLEOTIDE SEQUENCE [LARGE SCALE GENOMIC DNA]</scope>
    <source>
        <strain evidence="3 4">14971</strain>
    </source>
</reference>
<dbReference type="OrthoDB" id="9809995at2"/>
<proteinExistence type="predicted"/>
<evidence type="ECO:0000313" key="5">
    <source>
        <dbReference type="Proteomes" id="UP000544107"/>
    </source>
</evidence>
<dbReference type="EMBL" id="MKIN01000020">
    <property type="protein sequence ID" value="OLP50976.1"/>
    <property type="molecule type" value="Genomic_DNA"/>
</dbReference>
<dbReference type="NCBIfam" id="TIGR03725">
    <property type="entry name" value="T6A_YeaZ"/>
    <property type="match status" value="1"/>
</dbReference>
<sequence>MMLLAVDTAGIDCAVGLYDSGKDQMLAQACETIGRGHAEKLMGMIDEVLDQAGVALSDVQRVAVTIGPGSFTGIRVGLSAARGLALALGAEIVGVTTLAALAAAERRKSGAVPVLAAMDAKRDEVYVQSFAADATPLGEAQVLPIEAFVDLAETFLTQSDARVTGSARRFLDAAAPGVGETAVAAGEADHFPIEDIARLAAVAQASGKPKPLYLRGPDVKPQAGFAVARA</sequence>
<evidence type="ECO:0000313" key="2">
    <source>
        <dbReference type="EMBL" id="MBB4009483.1"/>
    </source>
</evidence>
<dbReference type="PANTHER" id="PTHR11735">
    <property type="entry name" value="TRNA N6-ADENOSINE THREONYLCARBAMOYLTRANSFERASE"/>
    <property type="match status" value="1"/>
</dbReference>
<accession>A0A1Q9A8P6</accession>
<evidence type="ECO:0000313" key="4">
    <source>
        <dbReference type="Proteomes" id="UP000185598"/>
    </source>
</evidence>
<dbReference type="GO" id="GO:0016740">
    <property type="term" value="F:transferase activity"/>
    <property type="evidence" value="ECO:0007669"/>
    <property type="project" value="UniProtKB-KW"/>
</dbReference>
<organism evidence="3 4">
    <name type="scientific">Allorhizobium taibaishanense</name>
    <dbReference type="NCBI Taxonomy" id="887144"/>
    <lineage>
        <taxon>Bacteria</taxon>
        <taxon>Pseudomonadati</taxon>
        <taxon>Pseudomonadota</taxon>
        <taxon>Alphaproteobacteria</taxon>
        <taxon>Hyphomicrobiales</taxon>
        <taxon>Rhizobiaceae</taxon>
        <taxon>Rhizobium/Agrobacterium group</taxon>
        <taxon>Allorhizobium</taxon>
    </lineage>
</organism>
<keyword evidence="3" id="KW-0808">Transferase</keyword>
<dbReference type="Gene3D" id="3.30.420.40">
    <property type="match status" value="2"/>
</dbReference>
<evidence type="ECO:0000313" key="3">
    <source>
        <dbReference type="EMBL" id="OLP50976.1"/>
    </source>
</evidence>
<dbReference type="Proteomes" id="UP000544107">
    <property type="component" value="Unassembled WGS sequence"/>
</dbReference>
<dbReference type="PANTHER" id="PTHR11735:SF11">
    <property type="entry name" value="TRNA THREONYLCARBAMOYLADENOSINE BIOSYNTHESIS PROTEIN TSAB"/>
    <property type="match status" value="1"/>
</dbReference>
<comment type="caution">
    <text evidence="3">The sequence shown here is derived from an EMBL/GenBank/DDBJ whole genome shotgun (WGS) entry which is preliminary data.</text>
</comment>
<gene>
    <name evidence="3" type="ORF">BJF91_07020</name>
    <name evidence="2" type="ORF">GGQ71_003771</name>
</gene>
<reference evidence="2 5" key="2">
    <citation type="submission" date="2020-08" db="EMBL/GenBank/DDBJ databases">
        <title>Genomic Encyclopedia of Type Strains, Phase IV (KMG-IV): sequencing the most valuable type-strain genomes for metagenomic binning, comparative biology and taxonomic classification.</title>
        <authorList>
            <person name="Goeker M."/>
        </authorList>
    </citation>
    <scope>NUCLEOTIDE SEQUENCE [LARGE SCALE GENOMIC DNA]</scope>
    <source>
        <strain evidence="2 5">DSM 100021</strain>
    </source>
</reference>
<dbReference type="STRING" id="887144.BJF91_07020"/>
<dbReference type="RefSeq" id="WP_075613678.1">
    <property type="nucleotide sequence ID" value="NZ_JACIED010000005.1"/>
</dbReference>
<dbReference type="InterPro" id="IPR000905">
    <property type="entry name" value="Gcp-like_dom"/>
</dbReference>
<protein>
    <submittedName>
        <fullName evidence="3">tRNA (Adenosine(37)-N6)-threonylcarbamoyltransferase complex dimerization subunit type 1 TsaB</fullName>
    </submittedName>
    <submittedName>
        <fullName evidence="2">tRNA threonylcarbamoyl adenosine modification protein YeaZ</fullName>
    </submittedName>
</protein>
<name>A0A1Q9A8P6_9HYPH</name>
<dbReference type="Proteomes" id="UP000185598">
    <property type="component" value="Unassembled WGS sequence"/>
</dbReference>
<dbReference type="GO" id="GO:0005829">
    <property type="term" value="C:cytosol"/>
    <property type="evidence" value="ECO:0007669"/>
    <property type="project" value="TreeGrafter"/>
</dbReference>
<dbReference type="AlphaFoldDB" id="A0A1Q9A8P6"/>
<dbReference type="InterPro" id="IPR022496">
    <property type="entry name" value="T6A_TsaB"/>
</dbReference>
<dbReference type="SUPFAM" id="SSF53067">
    <property type="entry name" value="Actin-like ATPase domain"/>
    <property type="match status" value="2"/>
</dbReference>
<evidence type="ECO:0000259" key="1">
    <source>
        <dbReference type="Pfam" id="PF00814"/>
    </source>
</evidence>
<dbReference type="GO" id="GO:0002949">
    <property type="term" value="P:tRNA threonylcarbamoyladenosine modification"/>
    <property type="evidence" value="ECO:0007669"/>
    <property type="project" value="InterPro"/>
</dbReference>
<keyword evidence="4" id="KW-1185">Reference proteome</keyword>
<dbReference type="InterPro" id="IPR043129">
    <property type="entry name" value="ATPase_NBD"/>
</dbReference>
<dbReference type="EMBL" id="JACIED010000005">
    <property type="protein sequence ID" value="MBB4009483.1"/>
    <property type="molecule type" value="Genomic_DNA"/>
</dbReference>